<accession>A0A7S0A0U7</accession>
<evidence type="ECO:0008006" key="2">
    <source>
        <dbReference type="Google" id="ProtNLM"/>
    </source>
</evidence>
<protein>
    <recommendedName>
        <fullName evidence="2">PABS domain-containing protein</fullName>
    </recommendedName>
</protein>
<dbReference type="SUPFAM" id="SSF53335">
    <property type="entry name" value="S-adenosyl-L-methionine-dependent methyltransferases"/>
    <property type="match status" value="1"/>
</dbReference>
<name>A0A7S0A0U7_9DINO</name>
<proteinExistence type="predicted"/>
<reference evidence="1" key="1">
    <citation type="submission" date="2021-01" db="EMBL/GenBank/DDBJ databases">
        <authorList>
            <person name="Corre E."/>
            <person name="Pelletier E."/>
            <person name="Niang G."/>
            <person name="Scheremetjew M."/>
            <person name="Finn R."/>
            <person name="Kale V."/>
            <person name="Holt S."/>
            <person name="Cochrane G."/>
            <person name="Meng A."/>
            <person name="Brown T."/>
            <person name="Cohen L."/>
        </authorList>
    </citation>
    <scope>NUCLEOTIDE SEQUENCE</scope>
    <source>
        <strain evidence="1">Pbaha01</strain>
    </source>
</reference>
<organism evidence="1">
    <name type="scientific">Pyrodinium bahamense</name>
    <dbReference type="NCBI Taxonomy" id="73915"/>
    <lineage>
        <taxon>Eukaryota</taxon>
        <taxon>Sar</taxon>
        <taxon>Alveolata</taxon>
        <taxon>Dinophyceae</taxon>
        <taxon>Gonyaulacales</taxon>
        <taxon>Pyrocystaceae</taxon>
        <taxon>Pyrodinium</taxon>
    </lineage>
</organism>
<sequence>MAVLRVAPPPLGGARSRQRGHSRPSLLLCAAGLASRARAGSEALAVLRGSLAVAGTMVCAAPRAPRRPFGCSRAARRRHVAHFAGPQVHLTWDEVGRNPLAALLAVAVAVGALWAAGRTVGGDRSPAEETQNLDPGREELTNEWVTQLRVRMRSDCLPLTYTKTFVSVVLATLSLLGAPLFVAPAAGEPPLRILCIGLGGGSVPSFLAAALPRCMVDVVELEAPVLRAATEALGFYTRPNLRVVLEDGAAFAQREAERASSPVPGNSGYDAVLVDAYDAAGHVPSALWARGSVLAAALASGLLRKRGSLVATNLLPKADPTPALASYNDALALQGAGPGFTVQAPGTGNRIVVQTCPREGSPLVGMGSRQELQVQLTSAARGVREATGCPFEMEALAARNFQEWLGEQEPRP</sequence>
<gene>
    <name evidence="1" type="ORF">PBAH0796_LOCUS5493</name>
</gene>
<evidence type="ECO:0000313" key="1">
    <source>
        <dbReference type="EMBL" id="CAD8349754.1"/>
    </source>
</evidence>
<dbReference type="InterPro" id="IPR029063">
    <property type="entry name" value="SAM-dependent_MTases_sf"/>
</dbReference>
<dbReference type="EMBL" id="HBEG01009269">
    <property type="protein sequence ID" value="CAD8349754.1"/>
    <property type="molecule type" value="Transcribed_RNA"/>
</dbReference>
<dbReference type="Gene3D" id="3.40.50.150">
    <property type="entry name" value="Vaccinia Virus protein VP39"/>
    <property type="match status" value="1"/>
</dbReference>
<dbReference type="AlphaFoldDB" id="A0A7S0A0U7"/>